<dbReference type="GO" id="GO:0061630">
    <property type="term" value="F:ubiquitin protein ligase activity"/>
    <property type="evidence" value="ECO:0007669"/>
    <property type="project" value="TreeGrafter"/>
</dbReference>
<accession>A0A9E7G7C6</accession>
<evidence type="ECO:0000313" key="6">
    <source>
        <dbReference type="EMBL" id="URE07212.1"/>
    </source>
</evidence>
<keyword evidence="2 4" id="KW-0863">Zinc-finger</keyword>
<dbReference type="SMART" id="SM00184">
    <property type="entry name" value="RING"/>
    <property type="match status" value="1"/>
</dbReference>
<dbReference type="Pfam" id="PF13639">
    <property type="entry name" value="zf-RING_2"/>
    <property type="match status" value="1"/>
</dbReference>
<dbReference type="GO" id="GO:0016567">
    <property type="term" value="P:protein ubiquitination"/>
    <property type="evidence" value="ECO:0007669"/>
    <property type="project" value="TreeGrafter"/>
</dbReference>
<dbReference type="PANTHER" id="PTHR45969:SF11">
    <property type="entry name" value="RING_U-BOX SUPERFAMILY PROTEIN"/>
    <property type="match status" value="1"/>
</dbReference>
<keyword evidence="1" id="KW-0479">Metal-binding</keyword>
<keyword evidence="7" id="KW-1185">Reference proteome</keyword>
<dbReference type="PANTHER" id="PTHR45969">
    <property type="entry name" value="RING ZINC FINGER PROTEIN-RELATED"/>
    <property type="match status" value="1"/>
</dbReference>
<dbReference type="SUPFAM" id="SSF57850">
    <property type="entry name" value="RING/U-box"/>
    <property type="match status" value="1"/>
</dbReference>
<dbReference type="Proteomes" id="UP001055439">
    <property type="component" value="Chromosome 5"/>
</dbReference>
<name>A0A9E7G7C6_9LILI</name>
<organism evidence="6 7">
    <name type="scientific">Musa troglodytarum</name>
    <name type="common">fe'i banana</name>
    <dbReference type="NCBI Taxonomy" id="320322"/>
    <lineage>
        <taxon>Eukaryota</taxon>
        <taxon>Viridiplantae</taxon>
        <taxon>Streptophyta</taxon>
        <taxon>Embryophyta</taxon>
        <taxon>Tracheophyta</taxon>
        <taxon>Spermatophyta</taxon>
        <taxon>Magnoliopsida</taxon>
        <taxon>Liliopsida</taxon>
        <taxon>Zingiberales</taxon>
        <taxon>Musaceae</taxon>
        <taxon>Musa</taxon>
    </lineage>
</organism>
<dbReference type="AlphaFoldDB" id="A0A9E7G7C6"/>
<sequence>MSISMECYFFSLLVPRLFSEIAVLLSLVVRWLFLPCCCWWPASSPSANEVAGAEASDRHCVAAQAVRDSLHVSSYGALTGVAAAAEGVTTCAVCLSEMRTRDRVWELRNCAHVFHKACLDQWLDHDKHLTCPLCRAPLLSEPACLPSATAAAASEPSWAVERLVYLFGDDLLFAPAC</sequence>
<reference evidence="6" key="1">
    <citation type="submission" date="2022-05" db="EMBL/GenBank/DDBJ databases">
        <title>The Musa troglodytarum L. genome provides insights into the mechanism of non-climacteric behaviour and enrichment of carotenoids.</title>
        <authorList>
            <person name="Wang J."/>
        </authorList>
    </citation>
    <scope>NUCLEOTIDE SEQUENCE</scope>
    <source>
        <tissue evidence="6">Leaf</tissue>
    </source>
</reference>
<evidence type="ECO:0000259" key="5">
    <source>
        <dbReference type="PROSITE" id="PS50089"/>
    </source>
</evidence>
<dbReference type="GO" id="GO:0008270">
    <property type="term" value="F:zinc ion binding"/>
    <property type="evidence" value="ECO:0007669"/>
    <property type="project" value="UniProtKB-KW"/>
</dbReference>
<evidence type="ECO:0000256" key="4">
    <source>
        <dbReference type="PROSITE-ProRule" id="PRU00175"/>
    </source>
</evidence>
<dbReference type="InterPro" id="IPR013083">
    <property type="entry name" value="Znf_RING/FYVE/PHD"/>
</dbReference>
<proteinExistence type="predicted"/>
<gene>
    <name evidence="6" type="ORF">MUK42_19511</name>
</gene>
<evidence type="ECO:0000256" key="3">
    <source>
        <dbReference type="ARBA" id="ARBA00022833"/>
    </source>
</evidence>
<feature type="domain" description="RING-type" evidence="5">
    <location>
        <begin position="91"/>
        <end position="135"/>
    </location>
</feature>
<evidence type="ECO:0000256" key="1">
    <source>
        <dbReference type="ARBA" id="ARBA00022723"/>
    </source>
</evidence>
<dbReference type="PROSITE" id="PS50089">
    <property type="entry name" value="ZF_RING_2"/>
    <property type="match status" value="1"/>
</dbReference>
<dbReference type="InterPro" id="IPR001841">
    <property type="entry name" value="Znf_RING"/>
</dbReference>
<evidence type="ECO:0000256" key="2">
    <source>
        <dbReference type="ARBA" id="ARBA00022771"/>
    </source>
</evidence>
<dbReference type="Gene3D" id="3.30.40.10">
    <property type="entry name" value="Zinc/RING finger domain, C3HC4 (zinc finger)"/>
    <property type="match status" value="1"/>
</dbReference>
<protein>
    <submittedName>
        <fullName evidence="6">Zinc finger, C3HC4 type (RING finger)</fullName>
    </submittedName>
</protein>
<dbReference type="EMBL" id="CP097507">
    <property type="protein sequence ID" value="URE07212.1"/>
    <property type="molecule type" value="Genomic_DNA"/>
</dbReference>
<evidence type="ECO:0000313" key="7">
    <source>
        <dbReference type="Proteomes" id="UP001055439"/>
    </source>
</evidence>
<keyword evidence="3" id="KW-0862">Zinc</keyword>
<dbReference type="OrthoDB" id="8062037at2759"/>